<name>A0A8H4QSA1_9AGAR</name>
<proteinExistence type="predicted"/>
<keyword evidence="2" id="KW-1185">Reference proteome</keyword>
<gene>
    <name evidence="1" type="ORF">D9613_008311</name>
</gene>
<accession>A0A8H4QSA1</accession>
<protein>
    <submittedName>
        <fullName evidence="1">Uncharacterized protein</fullName>
    </submittedName>
</protein>
<comment type="caution">
    <text evidence="1">The sequence shown here is derived from an EMBL/GenBank/DDBJ whole genome shotgun (WGS) entry which is preliminary data.</text>
</comment>
<evidence type="ECO:0000313" key="2">
    <source>
        <dbReference type="Proteomes" id="UP000521872"/>
    </source>
</evidence>
<dbReference type="Proteomes" id="UP000521872">
    <property type="component" value="Unassembled WGS sequence"/>
</dbReference>
<evidence type="ECO:0000313" key="1">
    <source>
        <dbReference type="EMBL" id="KAF4616268.1"/>
    </source>
</evidence>
<sequence length="132" mass="15462">MMSALSVNINEWLAHVWLCMQEEDVVDMKVVENAVLFCTETMKKLMNCHTEADHEEYTTNLTTVVDASGNKTYEEEFAPMRHYLAWMWRELLVTSTRCNFPTDTILEKRFRLVGMMLQLMRKPDDYGQLVSA</sequence>
<reference evidence="1 2" key="1">
    <citation type="submission" date="2019-12" db="EMBL/GenBank/DDBJ databases">
        <authorList>
            <person name="Floudas D."/>
            <person name="Bentzer J."/>
            <person name="Ahren D."/>
            <person name="Johansson T."/>
            <person name="Persson P."/>
            <person name="Tunlid A."/>
        </authorList>
    </citation>
    <scope>NUCLEOTIDE SEQUENCE [LARGE SCALE GENOMIC DNA]</scope>
    <source>
        <strain evidence="1 2">CBS 102.39</strain>
    </source>
</reference>
<dbReference type="EMBL" id="JAACJL010000031">
    <property type="protein sequence ID" value="KAF4616268.1"/>
    <property type="molecule type" value="Genomic_DNA"/>
</dbReference>
<dbReference type="AlphaFoldDB" id="A0A8H4QSA1"/>
<organism evidence="1 2">
    <name type="scientific">Agrocybe pediades</name>
    <dbReference type="NCBI Taxonomy" id="84607"/>
    <lineage>
        <taxon>Eukaryota</taxon>
        <taxon>Fungi</taxon>
        <taxon>Dikarya</taxon>
        <taxon>Basidiomycota</taxon>
        <taxon>Agaricomycotina</taxon>
        <taxon>Agaricomycetes</taxon>
        <taxon>Agaricomycetidae</taxon>
        <taxon>Agaricales</taxon>
        <taxon>Agaricineae</taxon>
        <taxon>Strophariaceae</taxon>
        <taxon>Agrocybe</taxon>
    </lineage>
</organism>